<accession>A0ABV9VQH7</accession>
<protein>
    <recommendedName>
        <fullName evidence="4">Integral membrane protein</fullName>
    </recommendedName>
</protein>
<feature type="transmembrane region" description="Helical" evidence="1">
    <location>
        <begin position="29"/>
        <end position="48"/>
    </location>
</feature>
<dbReference type="Proteomes" id="UP001595912">
    <property type="component" value="Unassembled WGS sequence"/>
</dbReference>
<evidence type="ECO:0000313" key="2">
    <source>
        <dbReference type="EMBL" id="MFC4998252.1"/>
    </source>
</evidence>
<feature type="transmembrane region" description="Helical" evidence="1">
    <location>
        <begin position="76"/>
        <end position="97"/>
    </location>
</feature>
<dbReference type="EMBL" id="JBHSIU010000011">
    <property type="protein sequence ID" value="MFC4998252.1"/>
    <property type="molecule type" value="Genomic_DNA"/>
</dbReference>
<gene>
    <name evidence="2" type="ORF">ACFPIJ_10450</name>
</gene>
<feature type="transmembrane region" description="Helical" evidence="1">
    <location>
        <begin position="150"/>
        <end position="167"/>
    </location>
</feature>
<keyword evidence="1" id="KW-1133">Transmembrane helix</keyword>
<proteinExistence type="predicted"/>
<feature type="transmembrane region" description="Helical" evidence="1">
    <location>
        <begin position="109"/>
        <end position="130"/>
    </location>
</feature>
<keyword evidence="1" id="KW-0812">Transmembrane</keyword>
<comment type="caution">
    <text evidence="2">The sequence shown here is derived from an EMBL/GenBank/DDBJ whole genome shotgun (WGS) entry which is preliminary data.</text>
</comment>
<reference evidence="3" key="1">
    <citation type="journal article" date="2019" name="Int. J. Syst. Evol. Microbiol.">
        <title>The Global Catalogue of Microorganisms (GCM) 10K type strain sequencing project: providing services to taxonomists for standard genome sequencing and annotation.</title>
        <authorList>
            <consortium name="The Broad Institute Genomics Platform"/>
            <consortium name="The Broad Institute Genome Sequencing Center for Infectious Disease"/>
            <person name="Wu L."/>
            <person name="Ma J."/>
        </authorList>
    </citation>
    <scope>NUCLEOTIDE SEQUENCE [LARGE SCALE GENOMIC DNA]</scope>
    <source>
        <strain evidence="3">CGMCC 4.7152</strain>
    </source>
</reference>
<evidence type="ECO:0008006" key="4">
    <source>
        <dbReference type="Google" id="ProtNLM"/>
    </source>
</evidence>
<evidence type="ECO:0000256" key="1">
    <source>
        <dbReference type="SAM" id="Phobius"/>
    </source>
</evidence>
<dbReference type="RefSeq" id="WP_380114506.1">
    <property type="nucleotide sequence ID" value="NZ_JBHSIU010000011.1"/>
</dbReference>
<feature type="transmembrane region" description="Helical" evidence="1">
    <location>
        <begin position="225"/>
        <end position="244"/>
    </location>
</feature>
<sequence>MSGTDADPAAVLAEMDELRARSRRLARGGAWLPALILAALPLVSIGLYRHPFAAVNASSVGYPFWGGLPEEQRAALASYVFWIIVAPLAFVLVAQWYRRREHHQGIRVPWRVPVTAGLAALLCLIALFAAPTGEPDPTLSAASGPWWRGLLTPLLSIAVAVIALGVVERSVAIALSGLWMAVLAWQFCAIGFIGGLYDWQTRILHGGEGSGLGGQLTLFGLDRPGPTLIIMTLPLLLVGLLRAARSRGQLR</sequence>
<name>A0ABV9VQH7_9ACTN</name>
<evidence type="ECO:0000313" key="3">
    <source>
        <dbReference type="Proteomes" id="UP001595912"/>
    </source>
</evidence>
<organism evidence="2 3">
    <name type="scientific">Dactylosporangium cerinum</name>
    <dbReference type="NCBI Taxonomy" id="1434730"/>
    <lineage>
        <taxon>Bacteria</taxon>
        <taxon>Bacillati</taxon>
        <taxon>Actinomycetota</taxon>
        <taxon>Actinomycetes</taxon>
        <taxon>Micromonosporales</taxon>
        <taxon>Micromonosporaceae</taxon>
        <taxon>Dactylosporangium</taxon>
    </lineage>
</organism>
<keyword evidence="3" id="KW-1185">Reference proteome</keyword>
<feature type="transmembrane region" description="Helical" evidence="1">
    <location>
        <begin position="174"/>
        <end position="197"/>
    </location>
</feature>
<keyword evidence="1" id="KW-0472">Membrane</keyword>